<dbReference type="InterPro" id="IPR036388">
    <property type="entry name" value="WH-like_DNA-bd_sf"/>
</dbReference>
<evidence type="ECO:0000256" key="5">
    <source>
        <dbReference type="SAM" id="MobiDB-lite"/>
    </source>
</evidence>
<evidence type="ECO:0000259" key="6">
    <source>
        <dbReference type="PROSITE" id="PS50931"/>
    </source>
</evidence>
<name>A0ABQ2M6V3_9ACTN</name>
<dbReference type="PROSITE" id="PS50931">
    <property type="entry name" value="HTH_LYSR"/>
    <property type="match status" value="1"/>
</dbReference>
<proteinExistence type="inferred from homology"/>
<evidence type="ECO:0000313" key="8">
    <source>
        <dbReference type="Proteomes" id="UP000656881"/>
    </source>
</evidence>
<dbReference type="Gene3D" id="3.40.190.10">
    <property type="entry name" value="Periplasmic binding protein-like II"/>
    <property type="match status" value="3"/>
</dbReference>
<dbReference type="Gene3D" id="1.10.10.10">
    <property type="entry name" value="Winged helix-like DNA-binding domain superfamily/Winged helix DNA-binding domain"/>
    <property type="match status" value="1"/>
</dbReference>
<keyword evidence="4" id="KW-0804">Transcription</keyword>
<dbReference type="Pfam" id="PF03466">
    <property type="entry name" value="LysR_substrate"/>
    <property type="match status" value="2"/>
</dbReference>
<accession>A0ABQ2M6V3</accession>
<dbReference type="InterPro" id="IPR005119">
    <property type="entry name" value="LysR_subst-bd"/>
</dbReference>
<feature type="domain" description="HTH lysR-type" evidence="6">
    <location>
        <begin position="1"/>
        <end position="60"/>
    </location>
</feature>
<dbReference type="SUPFAM" id="SSF53850">
    <property type="entry name" value="Periplasmic binding protein-like II"/>
    <property type="match status" value="1"/>
</dbReference>
<feature type="region of interest" description="Disordered" evidence="5">
    <location>
        <begin position="331"/>
        <end position="353"/>
    </location>
</feature>
<sequence length="353" mass="37695">MNWTSSQLRSLTELDRRGTITAVAAALGYTPGGVSQQIAALERATGRKLLRRVGRRVELTEAGRALARHADRILAAEAEAVAAVERTRTEITGVLRVALFATAAAEILPQALRAAREAHPGLEVRSRDMEVDDVYDAVVSGAVDLALGLDYPDVPIPRDPALRIVPLHTERFALAVPPGTFPEHGSAPAGARAASAGLAHPAHPADPADPADPRKGLPTSTPLPLDLRRTEPHSWILPPADTYYGRAVRTACRRAGVEPSVRHEVTDTAATLALVEAGVGISTVTDLMLRLRPSHVDVLPLREPLERHIVMIYRTTAESLPTLTSLIPLLQSPPLPRPPQPNITPAPPSATLS</sequence>
<dbReference type="PANTHER" id="PTHR30346:SF29">
    <property type="entry name" value="LYSR SUBSTRATE-BINDING"/>
    <property type="match status" value="1"/>
</dbReference>
<keyword evidence="2" id="KW-0805">Transcription regulation</keyword>
<keyword evidence="3" id="KW-0238">DNA-binding</keyword>
<evidence type="ECO:0000256" key="1">
    <source>
        <dbReference type="ARBA" id="ARBA00009437"/>
    </source>
</evidence>
<organism evidence="7 8">
    <name type="scientific">Streptomyces lasiicapitis</name>
    <dbReference type="NCBI Taxonomy" id="1923961"/>
    <lineage>
        <taxon>Bacteria</taxon>
        <taxon>Bacillati</taxon>
        <taxon>Actinomycetota</taxon>
        <taxon>Actinomycetes</taxon>
        <taxon>Kitasatosporales</taxon>
        <taxon>Streptomycetaceae</taxon>
        <taxon>Streptomyces</taxon>
    </lineage>
</organism>
<comment type="caution">
    <text evidence="7">The sequence shown here is derived from an EMBL/GenBank/DDBJ whole genome shotgun (WGS) entry which is preliminary data.</text>
</comment>
<evidence type="ECO:0000313" key="7">
    <source>
        <dbReference type="EMBL" id="GGO47573.1"/>
    </source>
</evidence>
<dbReference type="PANTHER" id="PTHR30346">
    <property type="entry name" value="TRANSCRIPTIONAL DUAL REGULATOR HCAR-RELATED"/>
    <property type="match status" value="1"/>
</dbReference>
<evidence type="ECO:0000256" key="4">
    <source>
        <dbReference type="ARBA" id="ARBA00023163"/>
    </source>
</evidence>
<feature type="region of interest" description="Disordered" evidence="5">
    <location>
        <begin position="178"/>
        <end position="225"/>
    </location>
</feature>
<dbReference type="SUPFAM" id="SSF46785">
    <property type="entry name" value="Winged helix' DNA-binding domain"/>
    <property type="match status" value="1"/>
</dbReference>
<dbReference type="InterPro" id="IPR036390">
    <property type="entry name" value="WH_DNA-bd_sf"/>
</dbReference>
<dbReference type="InterPro" id="IPR000847">
    <property type="entry name" value="LysR_HTH_N"/>
</dbReference>
<dbReference type="Pfam" id="PF00126">
    <property type="entry name" value="HTH_1"/>
    <property type="match status" value="1"/>
</dbReference>
<protein>
    <submittedName>
        <fullName evidence="7">LysR family transcriptional regulator</fullName>
    </submittedName>
</protein>
<feature type="compositionally biased region" description="Low complexity" evidence="5">
    <location>
        <begin position="184"/>
        <end position="202"/>
    </location>
</feature>
<evidence type="ECO:0000256" key="3">
    <source>
        <dbReference type="ARBA" id="ARBA00023125"/>
    </source>
</evidence>
<evidence type="ECO:0000256" key="2">
    <source>
        <dbReference type="ARBA" id="ARBA00023015"/>
    </source>
</evidence>
<keyword evidence="8" id="KW-1185">Reference proteome</keyword>
<dbReference type="EMBL" id="BMNG01000008">
    <property type="protein sequence ID" value="GGO47573.1"/>
    <property type="molecule type" value="Genomic_DNA"/>
</dbReference>
<comment type="similarity">
    <text evidence="1">Belongs to the LysR transcriptional regulatory family.</text>
</comment>
<dbReference type="RefSeq" id="WP_189175065.1">
    <property type="nucleotide sequence ID" value="NZ_BMNG01000008.1"/>
</dbReference>
<dbReference type="Proteomes" id="UP000656881">
    <property type="component" value="Unassembled WGS sequence"/>
</dbReference>
<gene>
    <name evidence="7" type="ORF">GCM10012286_41180</name>
</gene>
<reference evidence="8" key="1">
    <citation type="journal article" date="2019" name="Int. J. Syst. Evol. Microbiol.">
        <title>The Global Catalogue of Microorganisms (GCM) 10K type strain sequencing project: providing services to taxonomists for standard genome sequencing and annotation.</title>
        <authorList>
            <consortium name="The Broad Institute Genomics Platform"/>
            <consortium name="The Broad Institute Genome Sequencing Center for Infectious Disease"/>
            <person name="Wu L."/>
            <person name="Ma J."/>
        </authorList>
    </citation>
    <scope>NUCLEOTIDE SEQUENCE [LARGE SCALE GENOMIC DNA]</scope>
    <source>
        <strain evidence="8">CGMCC 4.7349</strain>
    </source>
</reference>